<reference evidence="2 3" key="1">
    <citation type="submission" date="2016-07" db="EMBL/GenBank/DDBJ databases">
        <title>Pervasive Adenine N6-methylation of Active Genes in Fungi.</title>
        <authorList>
            <consortium name="DOE Joint Genome Institute"/>
            <person name="Mondo S.J."/>
            <person name="Dannebaum R.O."/>
            <person name="Kuo R.C."/>
            <person name="Labutti K."/>
            <person name="Haridas S."/>
            <person name="Kuo A."/>
            <person name="Salamov A."/>
            <person name="Ahrendt S.R."/>
            <person name="Lipzen A."/>
            <person name="Sullivan W."/>
            <person name="Andreopoulos W.B."/>
            <person name="Clum A."/>
            <person name="Lindquist E."/>
            <person name="Daum C."/>
            <person name="Ramamoorthy G.K."/>
            <person name="Gryganskyi A."/>
            <person name="Culley D."/>
            <person name="Magnuson J.K."/>
            <person name="James T.Y."/>
            <person name="O'Malley M.A."/>
            <person name="Stajich J.E."/>
            <person name="Spatafora J.W."/>
            <person name="Visel A."/>
            <person name="Grigoriev I.V."/>
        </authorList>
    </citation>
    <scope>NUCLEOTIDE SEQUENCE [LARGE SCALE GENOMIC DNA]</scope>
    <source>
        <strain evidence="2 3">12-1054</strain>
    </source>
</reference>
<name>A0A1Y2FGR4_PROLT</name>
<proteinExistence type="predicted"/>
<comment type="caution">
    <text evidence="2">The sequence shown here is derived from an EMBL/GenBank/DDBJ whole genome shotgun (WGS) entry which is preliminary data.</text>
</comment>
<evidence type="ECO:0000256" key="1">
    <source>
        <dbReference type="SAM" id="Phobius"/>
    </source>
</evidence>
<dbReference type="RefSeq" id="XP_040725694.1">
    <property type="nucleotide sequence ID" value="XM_040869184.1"/>
</dbReference>
<accession>A0A1Y2FGR4</accession>
<dbReference type="Proteomes" id="UP000193685">
    <property type="component" value="Unassembled WGS sequence"/>
</dbReference>
<dbReference type="AlphaFoldDB" id="A0A1Y2FGR4"/>
<keyword evidence="1" id="KW-1133">Transmembrane helix</keyword>
<evidence type="ECO:0000313" key="2">
    <source>
        <dbReference type="EMBL" id="ORY83113.1"/>
    </source>
</evidence>
<sequence>MSPRSPTRLLDRLKPSCRACSALTAACWRLLQHSRNRVLLTRLSSFYLFTSSLLLSLASVRLFLKVICWLS</sequence>
<dbReference type="GeneID" id="63785783"/>
<dbReference type="EMBL" id="MCFI01000008">
    <property type="protein sequence ID" value="ORY83113.1"/>
    <property type="molecule type" value="Genomic_DNA"/>
</dbReference>
<feature type="transmembrane region" description="Helical" evidence="1">
    <location>
        <begin position="46"/>
        <end position="64"/>
    </location>
</feature>
<protein>
    <submittedName>
        <fullName evidence="2">Uncharacterized protein</fullName>
    </submittedName>
</protein>
<keyword evidence="1" id="KW-0472">Membrane</keyword>
<keyword evidence="3" id="KW-1185">Reference proteome</keyword>
<organism evidence="2 3">
    <name type="scientific">Protomyces lactucae-debilis</name>
    <dbReference type="NCBI Taxonomy" id="2754530"/>
    <lineage>
        <taxon>Eukaryota</taxon>
        <taxon>Fungi</taxon>
        <taxon>Dikarya</taxon>
        <taxon>Ascomycota</taxon>
        <taxon>Taphrinomycotina</taxon>
        <taxon>Taphrinomycetes</taxon>
        <taxon>Taphrinales</taxon>
        <taxon>Protomycetaceae</taxon>
        <taxon>Protomyces</taxon>
    </lineage>
</organism>
<gene>
    <name evidence="2" type="ORF">BCR37DRAFT_379081</name>
</gene>
<evidence type="ECO:0000313" key="3">
    <source>
        <dbReference type="Proteomes" id="UP000193685"/>
    </source>
</evidence>
<keyword evidence="1" id="KW-0812">Transmembrane</keyword>